<name>A0A3N4L8T1_9PEZI</name>
<dbReference type="EMBL" id="ML121601">
    <property type="protein sequence ID" value="RPB19016.1"/>
    <property type="molecule type" value="Genomic_DNA"/>
</dbReference>
<gene>
    <name evidence="1" type="ORF">L211DRAFT_853586</name>
</gene>
<accession>A0A3N4L8T1</accession>
<protein>
    <submittedName>
        <fullName evidence="1">Uncharacterized protein</fullName>
    </submittedName>
</protein>
<organism evidence="1 2">
    <name type="scientific">Terfezia boudieri ATCC MYA-4762</name>
    <dbReference type="NCBI Taxonomy" id="1051890"/>
    <lineage>
        <taxon>Eukaryota</taxon>
        <taxon>Fungi</taxon>
        <taxon>Dikarya</taxon>
        <taxon>Ascomycota</taxon>
        <taxon>Pezizomycotina</taxon>
        <taxon>Pezizomycetes</taxon>
        <taxon>Pezizales</taxon>
        <taxon>Pezizaceae</taxon>
        <taxon>Terfezia</taxon>
    </lineage>
</organism>
<proteinExistence type="predicted"/>
<dbReference type="InParanoid" id="A0A3N4L8T1"/>
<keyword evidence="2" id="KW-1185">Reference proteome</keyword>
<evidence type="ECO:0000313" key="1">
    <source>
        <dbReference type="EMBL" id="RPB19016.1"/>
    </source>
</evidence>
<dbReference type="AlphaFoldDB" id="A0A3N4L8T1"/>
<sequence>MYQNITQGIPGPNLNGFSIGLISILLRALMEKIPPSRFVAPGNMGYDGGCSSINLSSIIYMNRSNSSYAPGSGQSGEKNTMEVQKFLELLELFFKGLETQISDAARRERVVKVFENPRAQVLQNQLSNQNQFRGSYLQQAQIQSARDQTPYTQTVAYVERLSDEDLGLVPKTDPAGMVTIADELVVNESQSEGSYLKQVQSAIDRTSHTQTITVAYIDHLSREDSRLVSKTDPAGIIAIASELAEIVEKEADLEN</sequence>
<reference evidence="1 2" key="1">
    <citation type="journal article" date="2018" name="Nat. Ecol. Evol.">
        <title>Pezizomycetes genomes reveal the molecular basis of ectomycorrhizal truffle lifestyle.</title>
        <authorList>
            <person name="Murat C."/>
            <person name="Payen T."/>
            <person name="Noel B."/>
            <person name="Kuo A."/>
            <person name="Morin E."/>
            <person name="Chen J."/>
            <person name="Kohler A."/>
            <person name="Krizsan K."/>
            <person name="Balestrini R."/>
            <person name="Da Silva C."/>
            <person name="Montanini B."/>
            <person name="Hainaut M."/>
            <person name="Levati E."/>
            <person name="Barry K.W."/>
            <person name="Belfiori B."/>
            <person name="Cichocki N."/>
            <person name="Clum A."/>
            <person name="Dockter R.B."/>
            <person name="Fauchery L."/>
            <person name="Guy J."/>
            <person name="Iotti M."/>
            <person name="Le Tacon F."/>
            <person name="Lindquist E.A."/>
            <person name="Lipzen A."/>
            <person name="Malagnac F."/>
            <person name="Mello A."/>
            <person name="Molinier V."/>
            <person name="Miyauchi S."/>
            <person name="Poulain J."/>
            <person name="Riccioni C."/>
            <person name="Rubini A."/>
            <person name="Sitrit Y."/>
            <person name="Splivallo R."/>
            <person name="Traeger S."/>
            <person name="Wang M."/>
            <person name="Zifcakova L."/>
            <person name="Wipf D."/>
            <person name="Zambonelli A."/>
            <person name="Paolocci F."/>
            <person name="Nowrousian M."/>
            <person name="Ottonello S."/>
            <person name="Baldrian P."/>
            <person name="Spatafora J.W."/>
            <person name="Henrissat B."/>
            <person name="Nagy L.G."/>
            <person name="Aury J.M."/>
            <person name="Wincker P."/>
            <person name="Grigoriev I.V."/>
            <person name="Bonfante P."/>
            <person name="Martin F.M."/>
        </authorList>
    </citation>
    <scope>NUCLEOTIDE SEQUENCE [LARGE SCALE GENOMIC DNA]</scope>
    <source>
        <strain evidence="1 2">ATCC MYA-4762</strain>
    </source>
</reference>
<dbReference type="Proteomes" id="UP000267821">
    <property type="component" value="Unassembled WGS sequence"/>
</dbReference>
<evidence type="ECO:0000313" key="2">
    <source>
        <dbReference type="Proteomes" id="UP000267821"/>
    </source>
</evidence>